<evidence type="ECO:0000313" key="3">
    <source>
        <dbReference type="Proteomes" id="UP000217334"/>
    </source>
</evidence>
<dbReference type="Proteomes" id="UP000217334">
    <property type="component" value="Chromosome"/>
</dbReference>
<accession>A0A250F2F9</accession>
<name>A0A250F2F9_CAPSP</name>
<feature type="transmembrane region" description="Helical" evidence="1">
    <location>
        <begin position="48"/>
        <end position="68"/>
    </location>
</feature>
<reference evidence="3" key="1">
    <citation type="submission" date="2017-06" db="EMBL/GenBank/DDBJ databases">
        <title>Capnocytophaga spp. assemblies.</title>
        <authorList>
            <person name="Gulvik C.A."/>
        </authorList>
    </citation>
    <scope>NUCLEOTIDE SEQUENCE [LARGE SCALE GENOMIC DNA]</scope>
    <source>
        <strain evidence="3">H4486</strain>
    </source>
</reference>
<proteinExistence type="predicted"/>
<keyword evidence="1" id="KW-0472">Membrane</keyword>
<dbReference type="EMBL" id="CP022383">
    <property type="protein sequence ID" value="ATA79329.1"/>
    <property type="molecule type" value="Genomic_DNA"/>
</dbReference>
<evidence type="ECO:0000256" key="1">
    <source>
        <dbReference type="SAM" id="Phobius"/>
    </source>
</evidence>
<organism evidence="2 3">
    <name type="scientific">Capnocytophaga sputigena</name>
    <dbReference type="NCBI Taxonomy" id="1019"/>
    <lineage>
        <taxon>Bacteria</taxon>
        <taxon>Pseudomonadati</taxon>
        <taxon>Bacteroidota</taxon>
        <taxon>Flavobacteriia</taxon>
        <taxon>Flavobacteriales</taxon>
        <taxon>Flavobacteriaceae</taxon>
        <taxon>Capnocytophaga</taxon>
    </lineage>
</organism>
<evidence type="ECO:0000313" key="2">
    <source>
        <dbReference type="EMBL" id="ATA79329.1"/>
    </source>
</evidence>
<keyword evidence="1" id="KW-0812">Transmembrane</keyword>
<gene>
    <name evidence="2" type="ORF">CGC59_06400</name>
</gene>
<protein>
    <submittedName>
        <fullName evidence="2">Uncharacterized protein</fullName>
    </submittedName>
</protein>
<keyword evidence="1" id="KW-1133">Transmembrane helix</keyword>
<sequence>MNNTSKTYMYSTYIPRPTFIRRNNNNKLHTEKGNSQGIYNPNDTLQDYIIVGLAIFSVPMLILILGYLSQKINDKDEK</sequence>
<dbReference type="AlphaFoldDB" id="A0A250F2F9"/>